<evidence type="ECO:0000313" key="2">
    <source>
        <dbReference type="Proteomes" id="UP000028725"/>
    </source>
</evidence>
<evidence type="ECO:0000313" key="1">
    <source>
        <dbReference type="EMBL" id="KFE60563.1"/>
    </source>
</evidence>
<name>A0A085VYQ0_9BACT</name>
<dbReference type="Proteomes" id="UP000028725">
    <property type="component" value="Unassembled WGS sequence"/>
</dbReference>
<protein>
    <submittedName>
        <fullName evidence="1">Uncharacterized protein</fullName>
    </submittedName>
</protein>
<reference evidence="1 2" key="1">
    <citation type="submission" date="2014-04" db="EMBL/GenBank/DDBJ databases">
        <title>Genome assembly of Hyalangium minutum DSM 14724.</title>
        <authorList>
            <person name="Sharma G."/>
            <person name="Subramanian S."/>
        </authorList>
    </citation>
    <scope>NUCLEOTIDE SEQUENCE [LARGE SCALE GENOMIC DNA]</scope>
    <source>
        <strain evidence="1 2">DSM 14724</strain>
    </source>
</reference>
<dbReference type="AlphaFoldDB" id="A0A085VYQ0"/>
<proteinExistence type="predicted"/>
<dbReference type="RefSeq" id="WP_044199111.1">
    <property type="nucleotide sequence ID" value="NZ_JMCB01000030.1"/>
</dbReference>
<gene>
    <name evidence="1" type="ORF">DB31_5902</name>
</gene>
<dbReference type="OrthoDB" id="5512245at2"/>
<accession>A0A085VYQ0</accession>
<dbReference type="InterPro" id="IPR041916">
    <property type="entry name" value="Anti_sigma_zinc_sf"/>
</dbReference>
<keyword evidence="2" id="KW-1185">Reference proteome</keyword>
<sequence length="248" mass="26490">MTCTNSEMKAALRQLFLGELKPEAHALLREHAKTCAECRDGYERLSRVESALEKRVLPQGREALLEAQLMARVRASEKAAAPERRSVWDWWKVVLPAAAMAAVALLVVVPRGQRTGPAEGEWQARKGSTESAYGVRAFCVSSEGQVKGEALPGGKLACPEGASVQFSYTAPRGARLSVAAKSSSGEVLQFFPSEGAPAPVTPGVDVPLAYSTPVQGGWLSAPMEVQARFTDDKGQVLGETQVTLTPAK</sequence>
<dbReference type="Gene3D" id="1.10.10.1320">
    <property type="entry name" value="Anti-sigma factor, zinc-finger domain"/>
    <property type="match status" value="1"/>
</dbReference>
<comment type="caution">
    <text evidence="1">The sequence shown here is derived from an EMBL/GenBank/DDBJ whole genome shotgun (WGS) entry which is preliminary data.</text>
</comment>
<dbReference type="EMBL" id="JMCB01000030">
    <property type="protein sequence ID" value="KFE60563.1"/>
    <property type="molecule type" value="Genomic_DNA"/>
</dbReference>
<dbReference type="STRING" id="394096.DB31_5902"/>
<organism evidence="1 2">
    <name type="scientific">Hyalangium minutum</name>
    <dbReference type="NCBI Taxonomy" id="394096"/>
    <lineage>
        <taxon>Bacteria</taxon>
        <taxon>Pseudomonadati</taxon>
        <taxon>Myxococcota</taxon>
        <taxon>Myxococcia</taxon>
        <taxon>Myxococcales</taxon>
        <taxon>Cystobacterineae</taxon>
        <taxon>Archangiaceae</taxon>
        <taxon>Hyalangium</taxon>
    </lineage>
</organism>